<dbReference type="InterPro" id="IPR006029">
    <property type="entry name" value="Neurotrans-gated_channel_TM"/>
</dbReference>
<feature type="chain" id="PRO_5035171341" description="Neurotransmitter-gated ion-channel transmembrane domain-containing protein" evidence="2">
    <location>
        <begin position="23"/>
        <end position="380"/>
    </location>
</feature>
<gene>
    <name evidence="4" type="ORF">PHET_04470</name>
</gene>
<evidence type="ECO:0000256" key="2">
    <source>
        <dbReference type="SAM" id="SignalP"/>
    </source>
</evidence>
<dbReference type="EMBL" id="LUCH01002154">
    <property type="protein sequence ID" value="KAF5401908.1"/>
    <property type="molecule type" value="Genomic_DNA"/>
</dbReference>
<dbReference type="OrthoDB" id="5975154at2759"/>
<evidence type="ECO:0000259" key="3">
    <source>
        <dbReference type="Pfam" id="PF02932"/>
    </source>
</evidence>
<reference evidence="4" key="1">
    <citation type="submission" date="2019-05" db="EMBL/GenBank/DDBJ databases">
        <title>Annotation for the trematode Paragonimus heterotremus.</title>
        <authorList>
            <person name="Choi Y.-J."/>
        </authorList>
    </citation>
    <scope>NUCLEOTIDE SEQUENCE</scope>
    <source>
        <strain evidence="4">LC</strain>
    </source>
</reference>
<evidence type="ECO:0000313" key="5">
    <source>
        <dbReference type="Proteomes" id="UP000748531"/>
    </source>
</evidence>
<keyword evidence="1" id="KW-0812">Transmembrane</keyword>
<dbReference type="SUPFAM" id="SSF90112">
    <property type="entry name" value="Neurotransmitter-gated ion-channel transmembrane pore"/>
    <property type="match status" value="1"/>
</dbReference>
<accession>A0A8J4T937</accession>
<comment type="caution">
    <text evidence="4">The sequence shown here is derived from an EMBL/GenBank/DDBJ whole genome shotgun (WGS) entry which is preliminary data.</text>
</comment>
<feature type="signal peptide" evidence="2">
    <location>
        <begin position="1"/>
        <end position="22"/>
    </location>
</feature>
<keyword evidence="5" id="KW-1185">Reference proteome</keyword>
<keyword evidence="2" id="KW-0732">Signal</keyword>
<dbReference type="Gene3D" id="1.20.58.390">
    <property type="entry name" value="Neurotransmitter-gated ion-channel transmembrane domain"/>
    <property type="match status" value="1"/>
</dbReference>
<dbReference type="InterPro" id="IPR036719">
    <property type="entry name" value="Neuro-gated_channel_TM_sf"/>
</dbReference>
<name>A0A8J4T937_9TREM</name>
<evidence type="ECO:0000313" key="4">
    <source>
        <dbReference type="EMBL" id="KAF5401908.1"/>
    </source>
</evidence>
<feature type="domain" description="Neurotransmitter-gated ion-channel transmembrane" evidence="3">
    <location>
        <begin position="8"/>
        <end position="363"/>
    </location>
</feature>
<dbReference type="AlphaFoldDB" id="A0A8J4T937"/>
<evidence type="ECO:0000256" key="1">
    <source>
        <dbReference type="SAM" id="Phobius"/>
    </source>
</evidence>
<proteinExistence type="predicted"/>
<dbReference type="Pfam" id="PF02932">
    <property type="entry name" value="Neur_chan_memb"/>
    <property type="match status" value="1"/>
</dbReference>
<feature type="transmembrane region" description="Helical" evidence="1">
    <location>
        <begin position="32"/>
        <end position="54"/>
    </location>
</feature>
<keyword evidence="1" id="KW-1133">Transmembrane helix</keyword>
<feature type="transmembrane region" description="Helical" evidence="1">
    <location>
        <begin position="352"/>
        <end position="373"/>
    </location>
</feature>
<dbReference type="Proteomes" id="UP000748531">
    <property type="component" value="Unassembled WGS sequence"/>
</dbReference>
<keyword evidence="1" id="KW-0472">Membrane</keyword>
<protein>
    <recommendedName>
        <fullName evidence="3">Neurotransmitter-gated ion-channel transmembrane domain-containing protein</fullName>
    </recommendedName>
</protein>
<sequence>MNVFVAFLLLHLLLEDTTPASASSFPLLGGYYCFNMGVITVSMFLCCITVNIHFRGDYEYKYPNWLKILVRNIGPKLFVNVDLLQKNYTKKHSFITVTKRIYRNQSLIDPARLFSDELLHHDFQPSEETKPFNLIEPISDCYESMENTDCFHQTGVSLPEETEYSKFSNLDSRESLQSECSFEHTTIDNQGDMFDTEPMKTSSNLSCVLCCDHQEFLSKRHVNMNSVSYPQFSVNFPFCRNYKMVSSSLHLNTDTPVIDRSSAAYNPQSIRSSSSHLSPRRCVTTCSMNNVVRGVPEQHCEQGVWTSVVRLRRNLKYIVNAVKKMESLQRQRDMSQLEADQWKITCLVIDRIFFILYIFTTVLSLFLFHPTIIHFEHWIW</sequence>
<organism evidence="4 5">
    <name type="scientific">Paragonimus heterotremus</name>
    <dbReference type="NCBI Taxonomy" id="100268"/>
    <lineage>
        <taxon>Eukaryota</taxon>
        <taxon>Metazoa</taxon>
        <taxon>Spiralia</taxon>
        <taxon>Lophotrochozoa</taxon>
        <taxon>Platyhelminthes</taxon>
        <taxon>Trematoda</taxon>
        <taxon>Digenea</taxon>
        <taxon>Plagiorchiida</taxon>
        <taxon>Troglotremata</taxon>
        <taxon>Troglotrematidae</taxon>
        <taxon>Paragonimus</taxon>
    </lineage>
</organism>
<dbReference type="InterPro" id="IPR038050">
    <property type="entry name" value="Neuro_actylchol_rec"/>
</dbReference>
<dbReference type="GO" id="GO:0016020">
    <property type="term" value="C:membrane"/>
    <property type="evidence" value="ECO:0007669"/>
    <property type="project" value="InterPro"/>
</dbReference>
<dbReference type="GO" id="GO:0006811">
    <property type="term" value="P:monoatomic ion transport"/>
    <property type="evidence" value="ECO:0007669"/>
    <property type="project" value="InterPro"/>
</dbReference>